<dbReference type="AlphaFoldDB" id="A0A5B6WSQ2"/>
<organism evidence="1 2">
    <name type="scientific">Gossypium australe</name>
    <dbReference type="NCBI Taxonomy" id="47621"/>
    <lineage>
        <taxon>Eukaryota</taxon>
        <taxon>Viridiplantae</taxon>
        <taxon>Streptophyta</taxon>
        <taxon>Embryophyta</taxon>
        <taxon>Tracheophyta</taxon>
        <taxon>Spermatophyta</taxon>
        <taxon>Magnoliopsida</taxon>
        <taxon>eudicotyledons</taxon>
        <taxon>Gunneridae</taxon>
        <taxon>Pentapetalae</taxon>
        <taxon>rosids</taxon>
        <taxon>malvids</taxon>
        <taxon>Malvales</taxon>
        <taxon>Malvaceae</taxon>
        <taxon>Malvoideae</taxon>
        <taxon>Gossypium</taxon>
    </lineage>
</organism>
<accession>A0A5B6WSQ2</accession>
<dbReference type="Proteomes" id="UP000325315">
    <property type="component" value="Unassembled WGS sequence"/>
</dbReference>
<dbReference type="OrthoDB" id="991388at2759"/>
<comment type="caution">
    <text evidence="1">The sequence shown here is derived from an EMBL/GenBank/DDBJ whole genome shotgun (WGS) entry which is preliminary data.</text>
</comment>
<sequence>MEKIRRQCGFFNGIDVSTIGTRGGLSLDWRSEVSVVLRSFSNNHIDVNIEDSEVGQLGG</sequence>
<name>A0A5B6WSQ2_9ROSI</name>
<evidence type="ECO:0000313" key="2">
    <source>
        <dbReference type="Proteomes" id="UP000325315"/>
    </source>
</evidence>
<protein>
    <submittedName>
        <fullName evidence="1">Uncharacterized protein</fullName>
    </submittedName>
</protein>
<keyword evidence="2" id="KW-1185">Reference proteome</keyword>
<reference evidence="2" key="1">
    <citation type="journal article" date="2019" name="Plant Biotechnol. J.">
        <title>Genome sequencing of the Australian wild diploid species Gossypium australe highlights disease resistance and delayed gland morphogenesis.</title>
        <authorList>
            <person name="Cai Y."/>
            <person name="Cai X."/>
            <person name="Wang Q."/>
            <person name="Wang P."/>
            <person name="Zhang Y."/>
            <person name="Cai C."/>
            <person name="Xu Y."/>
            <person name="Wang K."/>
            <person name="Zhou Z."/>
            <person name="Wang C."/>
            <person name="Geng S."/>
            <person name="Li B."/>
            <person name="Dong Q."/>
            <person name="Hou Y."/>
            <person name="Wang H."/>
            <person name="Ai P."/>
            <person name="Liu Z."/>
            <person name="Yi F."/>
            <person name="Sun M."/>
            <person name="An G."/>
            <person name="Cheng J."/>
            <person name="Zhang Y."/>
            <person name="Shi Q."/>
            <person name="Xie Y."/>
            <person name="Shi X."/>
            <person name="Chang Y."/>
            <person name="Huang F."/>
            <person name="Chen Y."/>
            <person name="Hong S."/>
            <person name="Mi L."/>
            <person name="Sun Q."/>
            <person name="Zhang L."/>
            <person name="Zhou B."/>
            <person name="Peng R."/>
            <person name="Zhang X."/>
            <person name="Liu F."/>
        </authorList>
    </citation>
    <scope>NUCLEOTIDE SEQUENCE [LARGE SCALE GENOMIC DNA]</scope>
    <source>
        <strain evidence="2">cv. PA1801</strain>
    </source>
</reference>
<gene>
    <name evidence="1" type="ORF">EPI10_006990</name>
</gene>
<dbReference type="EMBL" id="SMMG02000002">
    <property type="protein sequence ID" value="KAA3484939.1"/>
    <property type="molecule type" value="Genomic_DNA"/>
</dbReference>
<evidence type="ECO:0000313" key="1">
    <source>
        <dbReference type="EMBL" id="KAA3484939.1"/>
    </source>
</evidence>
<proteinExistence type="predicted"/>